<evidence type="ECO:0000259" key="16">
    <source>
        <dbReference type="Pfam" id="PF01553"/>
    </source>
</evidence>
<evidence type="ECO:0000256" key="3">
    <source>
        <dbReference type="ARBA" id="ARBA00010694"/>
    </source>
</evidence>
<evidence type="ECO:0000256" key="1">
    <source>
        <dbReference type="ARBA" id="ARBA00004141"/>
    </source>
</evidence>
<name>A0A2B4SCQ8_STYPI</name>
<evidence type="ECO:0000256" key="6">
    <source>
        <dbReference type="ARBA" id="ARBA00022679"/>
    </source>
</evidence>
<sequence length="708" mass="79295">MKPRTQRDVGTFEKPGLKSQVRQRLFVQHRWCVGSVSADASVGSDSLPLPYFWRPFEWFNSVRKYNFDILERSAKDRPDGVPLVTVCNHTSCLDDPCLWGLVQLKSVLNSSKQIRWTLGAQELLFSTPFRTFLFSRAKAIPVIRGSTLTVANYPQTGRNSILASGFLFPPASLANKQTEIVVTSKLSQATWLRVTVLIGEPMEFTETVEEYRNAKKTAHGFRPHHSTAMAILELVNNIYESFENNQYTVGVFIDLKRAFDTVNHEILLDKLTFYGIKAIYGVQVTGDENAENTESDPGVNVKEGGREVSAGDNWIMNLSWNLLGYATIIIPGAFIIRMLKNSNFNERSGTGCLFRSVQLCVFGSPPATSSIEDGGSKPSSPNEDPAPPAGFSQTTVKLLFCAGGLQISYLTWGVLQERIMTRTYEEHKADGTVEPVKFQNSQFLVFINRILALTLALVYIVFTRQPRHTAPLYKYSYSSFSNIMSSWCQYEALKFVSFPTQVLCKASKIIPVMIMGKIVSKKTYQYYEYVVAVLLSGGVSLFLLAADPSGKRTAAATTFSGAVILLGYMAFDSFTSNWQSELFSQYKMSSMQMMLGTNLFSSLFTMWSMIEGGSFLSSVWFALSHPEFAFHAILLSFMSATGQLFIFYTIQSFGPIVFTIIMTTRMMLSILLSCILYNHPLTAQAVFGVIIVFVALFLRVYARYRSKS</sequence>
<proteinExistence type="inferred from homology"/>
<dbReference type="OrthoDB" id="10035043at2759"/>
<feature type="region of interest" description="Disordered" evidence="14">
    <location>
        <begin position="368"/>
        <end position="388"/>
    </location>
</feature>
<keyword evidence="18" id="KW-1185">Reference proteome</keyword>
<evidence type="ECO:0000256" key="13">
    <source>
        <dbReference type="ARBA" id="ARBA00049543"/>
    </source>
</evidence>
<feature type="transmembrane region" description="Helical" evidence="15">
    <location>
        <begin position="657"/>
        <end position="678"/>
    </location>
</feature>
<keyword evidence="8 15" id="KW-1133">Transmembrane helix</keyword>
<dbReference type="Proteomes" id="UP000225706">
    <property type="component" value="Unassembled WGS sequence"/>
</dbReference>
<keyword evidence="7 15" id="KW-0812">Transmembrane</keyword>
<evidence type="ECO:0000256" key="9">
    <source>
        <dbReference type="ARBA" id="ARBA00023098"/>
    </source>
</evidence>
<evidence type="ECO:0000256" key="4">
    <source>
        <dbReference type="ARBA" id="ARBA00020499"/>
    </source>
</evidence>
<reference evidence="18" key="1">
    <citation type="journal article" date="2017" name="bioRxiv">
        <title>Comparative analysis of the genomes of Stylophora pistillata and Acropora digitifera provides evidence for extensive differences between species of corals.</title>
        <authorList>
            <person name="Voolstra C.R."/>
            <person name="Li Y."/>
            <person name="Liew Y.J."/>
            <person name="Baumgarten S."/>
            <person name="Zoccola D."/>
            <person name="Flot J.-F."/>
            <person name="Tambutte S."/>
            <person name="Allemand D."/>
            <person name="Aranda M."/>
        </authorList>
    </citation>
    <scope>NUCLEOTIDE SEQUENCE [LARGE SCALE GENOMIC DNA]</scope>
</reference>
<dbReference type="GO" id="GO:0046964">
    <property type="term" value="F:3'-phosphoadenosine 5'-phosphosulfate transmembrane transporter activity"/>
    <property type="evidence" value="ECO:0007669"/>
    <property type="project" value="TreeGrafter"/>
</dbReference>
<dbReference type="GO" id="GO:0005789">
    <property type="term" value="C:endoplasmic reticulum membrane"/>
    <property type="evidence" value="ECO:0007669"/>
    <property type="project" value="TreeGrafter"/>
</dbReference>
<evidence type="ECO:0000256" key="15">
    <source>
        <dbReference type="SAM" id="Phobius"/>
    </source>
</evidence>
<dbReference type="GO" id="GO:0000139">
    <property type="term" value="C:Golgi membrane"/>
    <property type="evidence" value="ECO:0007669"/>
    <property type="project" value="TreeGrafter"/>
</dbReference>
<keyword evidence="5" id="KW-0813">Transport</keyword>
<keyword evidence="6" id="KW-0808">Transferase</keyword>
<dbReference type="PANTHER" id="PTHR10778:SF13">
    <property type="entry name" value="ADENOSINE 3'-PHOSPHO 5'-PHOSPHOSULFATE TRANSPORTER 1"/>
    <property type="match status" value="1"/>
</dbReference>
<feature type="transmembrane region" description="Helical" evidence="15">
    <location>
        <begin position="526"/>
        <end position="546"/>
    </location>
</feature>
<organism evidence="17 18">
    <name type="scientific">Stylophora pistillata</name>
    <name type="common">Smooth cauliflower coral</name>
    <dbReference type="NCBI Taxonomy" id="50429"/>
    <lineage>
        <taxon>Eukaryota</taxon>
        <taxon>Metazoa</taxon>
        <taxon>Cnidaria</taxon>
        <taxon>Anthozoa</taxon>
        <taxon>Hexacorallia</taxon>
        <taxon>Scleractinia</taxon>
        <taxon>Astrocoeniina</taxon>
        <taxon>Pocilloporidae</taxon>
        <taxon>Stylophora</taxon>
    </lineage>
</organism>
<evidence type="ECO:0000256" key="14">
    <source>
        <dbReference type="SAM" id="MobiDB-lite"/>
    </source>
</evidence>
<dbReference type="AlphaFoldDB" id="A0A2B4SCQ8"/>
<dbReference type="GO" id="GO:0016746">
    <property type="term" value="F:acyltransferase activity"/>
    <property type="evidence" value="ECO:0007669"/>
    <property type="project" value="UniProtKB-KW"/>
</dbReference>
<dbReference type="EMBL" id="LSMT01000128">
    <property type="protein sequence ID" value="PFX26347.1"/>
    <property type="molecule type" value="Genomic_DNA"/>
</dbReference>
<evidence type="ECO:0000256" key="2">
    <source>
        <dbReference type="ARBA" id="ARBA00010524"/>
    </source>
</evidence>
<evidence type="ECO:0000256" key="10">
    <source>
        <dbReference type="ARBA" id="ARBA00023136"/>
    </source>
</evidence>
<dbReference type="InterPro" id="IPR002123">
    <property type="entry name" value="Plipid/glycerol_acylTrfase"/>
</dbReference>
<comment type="caution">
    <text evidence="17">The sequence shown here is derived from an EMBL/GenBank/DDBJ whole genome shotgun (WGS) entry which is preliminary data.</text>
</comment>
<dbReference type="SUPFAM" id="SSF103481">
    <property type="entry name" value="Multidrug resistance efflux transporter EmrE"/>
    <property type="match status" value="1"/>
</dbReference>
<accession>A0A2B4SCQ8</accession>
<dbReference type="GO" id="GO:0006644">
    <property type="term" value="P:phospholipid metabolic process"/>
    <property type="evidence" value="ECO:0007669"/>
    <property type="project" value="InterPro"/>
</dbReference>
<comment type="subcellular location">
    <subcellularLocation>
        <location evidence="1">Membrane</location>
        <topology evidence="1">Multi-pass membrane protein</topology>
    </subcellularLocation>
</comment>
<evidence type="ECO:0000256" key="12">
    <source>
        <dbReference type="ARBA" id="ARBA00039668"/>
    </source>
</evidence>
<dbReference type="PRINTS" id="PR00979">
    <property type="entry name" value="TAFAZZIN"/>
</dbReference>
<evidence type="ECO:0000256" key="8">
    <source>
        <dbReference type="ARBA" id="ARBA00022989"/>
    </source>
</evidence>
<gene>
    <name evidence="17" type="primary">Slc35b2</name>
    <name evidence="17" type="ORF">AWC38_SpisGene8973</name>
</gene>
<dbReference type="PANTHER" id="PTHR10778">
    <property type="entry name" value="SOLUTE CARRIER FAMILY 35 MEMBER B"/>
    <property type="match status" value="1"/>
</dbReference>
<evidence type="ECO:0000256" key="11">
    <source>
        <dbReference type="ARBA" id="ARBA00023315"/>
    </source>
</evidence>
<dbReference type="InterPro" id="IPR037185">
    <property type="entry name" value="EmrE-like"/>
</dbReference>
<feature type="transmembrane region" description="Helical" evidence="15">
    <location>
        <begin position="684"/>
        <end position="702"/>
    </location>
</feature>
<dbReference type="Pfam" id="PF08449">
    <property type="entry name" value="UAA"/>
    <property type="match status" value="1"/>
</dbReference>
<keyword evidence="9" id="KW-0443">Lipid metabolism</keyword>
<dbReference type="SUPFAM" id="SSF69593">
    <property type="entry name" value="Glycerol-3-phosphate (1)-acyltransferase"/>
    <property type="match status" value="1"/>
</dbReference>
<evidence type="ECO:0000256" key="5">
    <source>
        <dbReference type="ARBA" id="ARBA00022448"/>
    </source>
</evidence>
<dbReference type="STRING" id="50429.A0A2B4SCQ8"/>
<comment type="similarity">
    <text evidence="3">Belongs to the nucleotide-sugar transporter family. SLC35B subfamily.</text>
</comment>
<feature type="transmembrane region" description="Helical" evidence="15">
    <location>
        <begin position="443"/>
        <end position="462"/>
    </location>
</feature>
<feature type="compositionally biased region" description="Polar residues" evidence="14">
    <location>
        <begin position="368"/>
        <end position="382"/>
    </location>
</feature>
<protein>
    <recommendedName>
        <fullName evidence="12">Adenosine 3'-phospho 5'-phosphosulfate transporter 1</fullName>
    </recommendedName>
    <alternativeName>
        <fullName evidence="4">Tafazzin</fullName>
    </alternativeName>
</protein>
<comment type="similarity">
    <text evidence="2">Belongs to the taffazin family.</text>
</comment>
<evidence type="ECO:0000313" key="17">
    <source>
        <dbReference type="EMBL" id="PFX26347.1"/>
    </source>
</evidence>
<evidence type="ECO:0000313" key="18">
    <source>
        <dbReference type="Proteomes" id="UP000225706"/>
    </source>
</evidence>
<comment type="catalytic activity">
    <reaction evidence="13">
        <text>1,2-di-(9Z-octadecenoyl)-sn-glycero-3-phosphocholine + 1-hexadecanoyl-sn-glycero-3-phosphocholine = 1-hexadecanoyl-2-(9Z-octadecenoyl)-sn-glycero-3-phosphocholine + 1-(9Z-octadecenoyl)-sn-glycero-3-phosphocholine</text>
        <dbReference type="Rhea" id="RHEA:43816"/>
        <dbReference type="ChEBI" id="CHEBI:28610"/>
        <dbReference type="ChEBI" id="CHEBI:72998"/>
        <dbReference type="ChEBI" id="CHEBI:73001"/>
        <dbReference type="ChEBI" id="CHEBI:74669"/>
    </reaction>
    <physiologicalReaction direction="left-to-right" evidence="13">
        <dbReference type="Rhea" id="RHEA:43817"/>
    </physiologicalReaction>
    <physiologicalReaction direction="right-to-left" evidence="13">
        <dbReference type="Rhea" id="RHEA:43818"/>
    </physiologicalReaction>
</comment>
<keyword evidence="10 15" id="KW-0472">Membrane</keyword>
<feature type="transmembrane region" description="Helical" evidence="15">
    <location>
        <begin position="592"/>
        <end position="610"/>
    </location>
</feature>
<dbReference type="InterPro" id="IPR000872">
    <property type="entry name" value="Tafazzin"/>
</dbReference>
<feature type="transmembrane region" description="Helical" evidence="15">
    <location>
        <begin position="552"/>
        <end position="571"/>
    </location>
</feature>
<feature type="domain" description="Phospholipid/glycerol acyltransferase" evidence="16">
    <location>
        <begin position="76"/>
        <end position="150"/>
    </location>
</feature>
<dbReference type="Pfam" id="PF01553">
    <property type="entry name" value="Acyltransferase"/>
    <property type="match status" value="1"/>
</dbReference>
<feature type="transmembrane region" description="Helical" evidence="15">
    <location>
        <begin position="630"/>
        <end position="650"/>
    </location>
</feature>
<keyword evidence="11" id="KW-0012">Acyltransferase</keyword>
<dbReference type="InterPro" id="IPR013657">
    <property type="entry name" value="SCL35B1-4/HUT1"/>
</dbReference>
<evidence type="ECO:0000256" key="7">
    <source>
        <dbReference type="ARBA" id="ARBA00022692"/>
    </source>
</evidence>